<dbReference type="PANTHER" id="PTHR11474">
    <property type="entry name" value="TYROSINASE FAMILY MEMBER"/>
    <property type="match status" value="1"/>
</dbReference>
<reference evidence="4" key="1">
    <citation type="submission" date="2023-06" db="EMBL/GenBank/DDBJ databases">
        <title>Genome-scale phylogeny and comparative genomics of the fungal order Sordariales.</title>
        <authorList>
            <consortium name="Lawrence Berkeley National Laboratory"/>
            <person name="Hensen N."/>
            <person name="Bonometti L."/>
            <person name="Westerberg I."/>
            <person name="Brannstrom I.O."/>
            <person name="Guillou S."/>
            <person name="Cros-Aarteil S."/>
            <person name="Calhoun S."/>
            <person name="Haridas S."/>
            <person name="Kuo A."/>
            <person name="Mondo S."/>
            <person name="Pangilinan J."/>
            <person name="Riley R."/>
            <person name="Labutti K."/>
            <person name="Andreopoulos B."/>
            <person name="Lipzen A."/>
            <person name="Chen C."/>
            <person name="Yanf M."/>
            <person name="Daum C."/>
            <person name="Ng V."/>
            <person name="Clum A."/>
            <person name="Steindorff A."/>
            <person name="Ohm R."/>
            <person name="Martin F."/>
            <person name="Silar P."/>
            <person name="Natvig D."/>
            <person name="Lalanne C."/>
            <person name="Gautier V."/>
            <person name="Ament-Velasquez S.L."/>
            <person name="Kruys A."/>
            <person name="Hutchinson M.I."/>
            <person name="Powell A.J."/>
            <person name="Barry K."/>
            <person name="Miller A.N."/>
            <person name="Grigoriev I.V."/>
            <person name="Debuchy R."/>
            <person name="Gladieux P."/>
            <person name="Thoren M.H."/>
            <person name="Johannesson H."/>
        </authorList>
    </citation>
    <scope>NUCLEOTIDE SEQUENCE</scope>
    <source>
        <strain evidence="4">CBS 606.72</strain>
    </source>
</reference>
<feature type="domain" description="Tyrosinase copper-binding" evidence="3">
    <location>
        <begin position="56"/>
        <end position="254"/>
    </location>
</feature>
<dbReference type="InterPro" id="IPR002227">
    <property type="entry name" value="Tyrosinase_Cu-bd"/>
</dbReference>
<evidence type="ECO:0000313" key="5">
    <source>
        <dbReference type="Proteomes" id="UP001175000"/>
    </source>
</evidence>
<dbReference type="AlphaFoldDB" id="A0AA39XD07"/>
<accession>A0AA39XD07</accession>
<evidence type="ECO:0000256" key="1">
    <source>
        <dbReference type="ARBA" id="ARBA00022723"/>
    </source>
</evidence>
<dbReference type="InterPro" id="IPR008922">
    <property type="entry name" value="Di-copper_centre_dom_sf"/>
</dbReference>
<dbReference type="GO" id="GO:0046872">
    <property type="term" value="F:metal ion binding"/>
    <property type="evidence" value="ECO:0007669"/>
    <property type="project" value="UniProtKB-KW"/>
</dbReference>
<evidence type="ECO:0000313" key="4">
    <source>
        <dbReference type="EMBL" id="KAK0631435.1"/>
    </source>
</evidence>
<dbReference type="Proteomes" id="UP001175000">
    <property type="component" value="Unassembled WGS sequence"/>
</dbReference>
<dbReference type="Pfam" id="PF00264">
    <property type="entry name" value="Tyrosinase"/>
    <property type="match status" value="1"/>
</dbReference>
<organism evidence="4 5">
    <name type="scientific">Immersiella caudata</name>
    <dbReference type="NCBI Taxonomy" id="314043"/>
    <lineage>
        <taxon>Eukaryota</taxon>
        <taxon>Fungi</taxon>
        <taxon>Dikarya</taxon>
        <taxon>Ascomycota</taxon>
        <taxon>Pezizomycotina</taxon>
        <taxon>Sordariomycetes</taxon>
        <taxon>Sordariomycetidae</taxon>
        <taxon>Sordariales</taxon>
        <taxon>Lasiosphaeriaceae</taxon>
        <taxon>Immersiella</taxon>
    </lineage>
</organism>
<dbReference type="InterPro" id="IPR050316">
    <property type="entry name" value="Tyrosinase/Hemocyanin"/>
</dbReference>
<dbReference type="Gene3D" id="1.10.1280.10">
    <property type="entry name" value="Di-copper center containing domain from catechol oxidase"/>
    <property type="match status" value="1"/>
</dbReference>
<comment type="caution">
    <text evidence="4">The sequence shown here is derived from an EMBL/GenBank/DDBJ whole genome shotgun (WGS) entry which is preliminary data.</text>
</comment>
<keyword evidence="2" id="KW-0186">Copper</keyword>
<dbReference type="SUPFAM" id="SSF48056">
    <property type="entry name" value="Di-copper centre-containing domain"/>
    <property type="match status" value="1"/>
</dbReference>
<dbReference type="PRINTS" id="PR00092">
    <property type="entry name" value="TYROSINASE"/>
</dbReference>
<proteinExistence type="predicted"/>
<name>A0AA39XD07_9PEZI</name>
<evidence type="ECO:0000256" key="2">
    <source>
        <dbReference type="ARBA" id="ARBA00023008"/>
    </source>
</evidence>
<sequence length="322" mass="35612">MALPSELVKPRQAGTNLQLRKSWAHETNSEKQSYLDAVLCLATQPSRLQIPTHSNLYNDFSYVHAHLSSPVNLIHFQPPLLPWHHYFLHVYEFALHECGYTGTAVADSSAPSQSAVFDSTLGFGGNGNTDVDETAANDGLPPVQDGPLQLLRQNYWNTYKRPYQLSRDWAPGYPEQGVVEMYGYNYNQEIVDGALAEALFDDFRRMLENGPHTNVHGGVGGFRGDIGLQDASPSDPLFCLHHAQVDRLWWLWQMEGPSNRVTGSNAYNEVKGDDGQGPPVSVTDTLPMLGLAPDAVVGDYLDIQGGVLCYTYSDSLAHSCSW</sequence>
<gene>
    <name evidence="4" type="ORF">B0T14DRAFT_417259</name>
</gene>
<dbReference type="GO" id="GO:0016491">
    <property type="term" value="F:oxidoreductase activity"/>
    <property type="evidence" value="ECO:0007669"/>
    <property type="project" value="InterPro"/>
</dbReference>
<dbReference type="EMBL" id="JAULSU010000001">
    <property type="protein sequence ID" value="KAK0631435.1"/>
    <property type="molecule type" value="Genomic_DNA"/>
</dbReference>
<protein>
    <recommendedName>
        <fullName evidence="3">Tyrosinase copper-binding domain-containing protein</fullName>
    </recommendedName>
</protein>
<keyword evidence="5" id="KW-1185">Reference proteome</keyword>
<dbReference type="PANTHER" id="PTHR11474:SF126">
    <property type="entry name" value="TYROSINASE-LIKE PROTEIN TYR-1-RELATED"/>
    <property type="match status" value="1"/>
</dbReference>
<keyword evidence="1" id="KW-0479">Metal-binding</keyword>
<evidence type="ECO:0000259" key="3">
    <source>
        <dbReference type="Pfam" id="PF00264"/>
    </source>
</evidence>